<name>A0A9W9XE93_9EURO</name>
<accession>A0A9W9XE93</accession>
<dbReference type="Proteomes" id="UP001148312">
    <property type="component" value="Unassembled WGS sequence"/>
</dbReference>
<protein>
    <submittedName>
        <fullName evidence="1">Uncharacterized protein</fullName>
    </submittedName>
</protein>
<organism evidence="1 2">
    <name type="scientific">Penicillium diatomitis</name>
    <dbReference type="NCBI Taxonomy" id="2819901"/>
    <lineage>
        <taxon>Eukaryota</taxon>
        <taxon>Fungi</taxon>
        <taxon>Dikarya</taxon>
        <taxon>Ascomycota</taxon>
        <taxon>Pezizomycotina</taxon>
        <taxon>Eurotiomycetes</taxon>
        <taxon>Eurotiomycetidae</taxon>
        <taxon>Eurotiales</taxon>
        <taxon>Aspergillaceae</taxon>
        <taxon>Penicillium</taxon>
    </lineage>
</organism>
<keyword evidence="2" id="KW-1185">Reference proteome</keyword>
<reference evidence="1" key="1">
    <citation type="submission" date="2022-12" db="EMBL/GenBank/DDBJ databases">
        <authorList>
            <person name="Petersen C."/>
        </authorList>
    </citation>
    <scope>NUCLEOTIDE SEQUENCE</scope>
    <source>
        <strain evidence="1">IBT 30728</strain>
    </source>
</reference>
<evidence type="ECO:0000313" key="1">
    <source>
        <dbReference type="EMBL" id="KAJ5489780.1"/>
    </source>
</evidence>
<sequence>MTVDEVLKQLLKVSTQAQTTDAVPPATVLQTPPNYSSGSTVDVAANSLCAAQAKLDSAENALATSQATTEKLKDKAFDIQKDFNKVRGRLLELSQQQHNLKTVMEILGDYIDYLVDMKLHLRDLIKFFDRVAILVRTSMDDKVGQFLLHAGNSDKDRSNGDFLSPLRIQTLFQYASQSAAYFDFFSEVAALYMKVDTQYIRKGIDKVDKLHNAKGDGVDSLRLHLKEYATDAEHRIRTIVNEARQ</sequence>
<dbReference type="PANTHER" id="PTHR33488:SF2">
    <property type="entry name" value="EARLY ENDOSOME ANTIGEN 1-LIKE"/>
    <property type="match status" value="1"/>
</dbReference>
<proteinExistence type="predicted"/>
<dbReference type="GeneID" id="81624521"/>
<comment type="caution">
    <text evidence="1">The sequence shown here is derived from an EMBL/GenBank/DDBJ whole genome shotgun (WGS) entry which is preliminary data.</text>
</comment>
<dbReference type="PANTHER" id="PTHR33488">
    <property type="entry name" value="ZGC:162509"/>
    <property type="match status" value="1"/>
</dbReference>
<dbReference type="AlphaFoldDB" id="A0A9W9XE93"/>
<dbReference type="EMBL" id="JAPWDQ010000004">
    <property type="protein sequence ID" value="KAJ5489780.1"/>
    <property type="molecule type" value="Genomic_DNA"/>
</dbReference>
<gene>
    <name evidence="1" type="ORF">N7539_004670</name>
</gene>
<dbReference type="RefSeq" id="XP_056791813.1">
    <property type="nucleotide sequence ID" value="XM_056934272.1"/>
</dbReference>
<evidence type="ECO:0000313" key="2">
    <source>
        <dbReference type="Proteomes" id="UP001148312"/>
    </source>
</evidence>
<reference evidence="1" key="2">
    <citation type="journal article" date="2023" name="IMA Fungus">
        <title>Comparative genomic study of the Penicillium genus elucidates a diverse pangenome and 15 lateral gene transfer events.</title>
        <authorList>
            <person name="Petersen C."/>
            <person name="Sorensen T."/>
            <person name="Nielsen M.R."/>
            <person name="Sondergaard T.E."/>
            <person name="Sorensen J.L."/>
            <person name="Fitzpatrick D.A."/>
            <person name="Frisvad J.C."/>
            <person name="Nielsen K.L."/>
        </authorList>
    </citation>
    <scope>NUCLEOTIDE SEQUENCE</scope>
    <source>
        <strain evidence="1">IBT 30728</strain>
    </source>
</reference>